<feature type="transmembrane region" description="Helical" evidence="6">
    <location>
        <begin position="372"/>
        <end position="392"/>
    </location>
</feature>
<proteinExistence type="predicted"/>
<evidence type="ECO:0000256" key="5">
    <source>
        <dbReference type="ARBA" id="ARBA00023136"/>
    </source>
</evidence>
<feature type="transmembrane region" description="Helical" evidence="6">
    <location>
        <begin position="164"/>
        <end position="185"/>
    </location>
</feature>
<dbReference type="InParanoid" id="A0A165I4C4"/>
<dbReference type="OrthoDB" id="9971669at2759"/>
<dbReference type="InterPro" id="IPR011701">
    <property type="entry name" value="MFS"/>
</dbReference>
<feature type="transmembrane region" description="Helical" evidence="6">
    <location>
        <begin position="398"/>
        <end position="420"/>
    </location>
</feature>
<name>A0A165I4C4_9APHY</name>
<dbReference type="PROSITE" id="PS50850">
    <property type="entry name" value="MFS"/>
    <property type="match status" value="1"/>
</dbReference>
<evidence type="ECO:0000313" key="9">
    <source>
        <dbReference type="Proteomes" id="UP000076871"/>
    </source>
</evidence>
<dbReference type="STRING" id="1314785.A0A165I4C4"/>
<feature type="transmembrane region" description="Helical" evidence="6">
    <location>
        <begin position="105"/>
        <end position="124"/>
    </location>
</feature>
<dbReference type="InterPro" id="IPR020846">
    <property type="entry name" value="MFS_dom"/>
</dbReference>
<feature type="transmembrane region" description="Helical" evidence="6">
    <location>
        <begin position="130"/>
        <end position="152"/>
    </location>
</feature>
<protein>
    <submittedName>
        <fullName evidence="8">MFS general substrate transporter</fullName>
    </submittedName>
</protein>
<evidence type="ECO:0000256" key="1">
    <source>
        <dbReference type="ARBA" id="ARBA00004141"/>
    </source>
</evidence>
<comment type="subcellular location">
    <subcellularLocation>
        <location evidence="1">Membrane</location>
        <topology evidence="1">Multi-pass membrane protein</topology>
    </subcellularLocation>
</comment>
<dbReference type="FunCoup" id="A0A165I4C4">
    <property type="interactions" value="85"/>
</dbReference>
<evidence type="ECO:0000256" key="6">
    <source>
        <dbReference type="SAM" id="Phobius"/>
    </source>
</evidence>
<dbReference type="GeneID" id="63824542"/>
<dbReference type="InterPro" id="IPR036259">
    <property type="entry name" value="MFS_trans_sf"/>
</dbReference>
<accession>A0A165I4C4</accession>
<keyword evidence="9" id="KW-1185">Reference proteome</keyword>
<gene>
    <name evidence="8" type="ORF">LAESUDRAFT_718852</name>
</gene>
<keyword evidence="3 6" id="KW-0812">Transmembrane</keyword>
<reference evidence="8 9" key="1">
    <citation type="journal article" date="2016" name="Mol. Biol. Evol.">
        <title>Comparative Genomics of Early-Diverging Mushroom-Forming Fungi Provides Insights into the Origins of Lignocellulose Decay Capabilities.</title>
        <authorList>
            <person name="Nagy L.G."/>
            <person name="Riley R."/>
            <person name="Tritt A."/>
            <person name="Adam C."/>
            <person name="Daum C."/>
            <person name="Floudas D."/>
            <person name="Sun H."/>
            <person name="Yadav J.S."/>
            <person name="Pangilinan J."/>
            <person name="Larsson K.H."/>
            <person name="Matsuura K."/>
            <person name="Barry K."/>
            <person name="Labutti K."/>
            <person name="Kuo R."/>
            <person name="Ohm R.A."/>
            <person name="Bhattacharya S.S."/>
            <person name="Shirouzu T."/>
            <person name="Yoshinaga Y."/>
            <person name="Martin F.M."/>
            <person name="Grigoriev I.V."/>
            <person name="Hibbett D.S."/>
        </authorList>
    </citation>
    <scope>NUCLEOTIDE SEQUENCE [LARGE SCALE GENOMIC DNA]</scope>
    <source>
        <strain evidence="8 9">93-53</strain>
    </source>
</reference>
<evidence type="ECO:0000313" key="8">
    <source>
        <dbReference type="EMBL" id="KZT12577.1"/>
    </source>
</evidence>
<feature type="transmembrane region" description="Helical" evidence="6">
    <location>
        <begin position="432"/>
        <end position="453"/>
    </location>
</feature>
<feature type="transmembrane region" description="Helical" evidence="6">
    <location>
        <begin position="314"/>
        <end position="336"/>
    </location>
</feature>
<dbReference type="SUPFAM" id="SSF103473">
    <property type="entry name" value="MFS general substrate transporter"/>
    <property type="match status" value="1"/>
</dbReference>
<dbReference type="GO" id="GO:0016020">
    <property type="term" value="C:membrane"/>
    <property type="evidence" value="ECO:0007669"/>
    <property type="project" value="UniProtKB-SubCell"/>
</dbReference>
<dbReference type="PANTHER" id="PTHR43791:SF67">
    <property type="entry name" value="TRANSPORTER, PUTATIVE (AFU_ORTHOLOGUE AFUA_3G04010)-RELATED"/>
    <property type="match status" value="1"/>
</dbReference>
<evidence type="ECO:0000256" key="2">
    <source>
        <dbReference type="ARBA" id="ARBA00022448"/>
    </source>
</evidence>
<evidence type="ECO:0000256" key="3">
    <source>
        <dbReference type="ARBA" id="ARBA00022692"/>
    </source>
</evidence>
<keyword evidence="4 6" id="KW-1133">Transmembrane helix</keyword>
<feature type="transmembrane region" description="Helical" evidence="6">
    <location>
        <begin position="68"/>
        <end position="89"/>
    </location>
</feature>
<dbReference type="Pfam" id="PF07690">
    <property type="entry name" value="MFS_1"/>
    <property type="match status" value="1"/>
</dbReference>
<keyword evidence="2" id="KW-0813">Transport</keyword>
<dbReference type="EMBL" id="KV427605">
    <property type="protein sequence ID" value="KZT12577.1"/>
    <property type="molecule type" value="Genomic_DNA"/>
</dbReference>
<organism evidence="8 9">
    <name type="scientific">Laetiporus sulphureus 93-53</name>
    <dbReference type="NCBI Taxonomy" id="1314785"/>
    <lineage>
        <taxon>Eukaryota</taxon>
        <taxon>Fungi</taxon>
        <taxon>Dikarya</taxon>
        <taxon>Basidiomycota</taxon>
        <taxon>Agaricomycotina</taxon>
        <taxon>Agaricomycetes</taxon>
        <taxon>Polyporales</taxon>
        <taxon>Laetiporus</taxon>
    </lineage>
</organism>
<dbReference type="Gene3D" id="1.20.1250.20">
    <property type="entry name" value="MFS general substrate transporter like domains"/>
    <property type="match status" value="2"/>
</dbReference>
<evidence type="ECO:0000259" key="7">
    <source>
        <dbReference type="PROSITE" id="PS50850"/>
    </source>
</evidence>
<sequence>MIPVEEKPVEEVVVLTESLESEDRRMTHRVLWKLDLHVLPPLALLWLANFVDRTNVGNARIAGLATDLHLQGIQFNTALAVFYVSYILVELPSNWVLKKMKPSRWLPILVTVWGMVTTLSGLVQSFRGLVAIRFFLGMCEGGLLPGIMLYLSTLYKRHELQQRVGIFYASSSLAGAFGGLLALGIEKMDGIGNLAGWRWIFIIEGLVTICLALGSIIFLPADLSSVKFFTEEETVFACMHRFRKSHAMTSSAPQSEPSQRINDIAEPEKGTDVQVATTTVESTAPAVFQEDETFEWYEVIRGVKEPQVWMSSMSYLGIAVSVDSFSLFLPTIISGLGYSGGAAQLHTVPPYVPAVALTVVVAVLSDKLKMRGPFILMFLPVSMAGYVLAIAAKNDTQRYAAVFLMAAGIYPCGPCILSILPNNSAGHYKKATTVALQLALANTGGFIATFTYTDEQQPKYVKGHSITLGFVIMAWFAMLANVLYCMWENRARAAGLRQDNIAKYQELWDSGKTRAPIGDRHPDFRFTL</sequence>
<dbReference type="FunFam" id="1.20.1250.20:FF:000034">
    <property type="entry name" value="MFS general substrate transporter"/>
    <property type="match status" value="1"/>
</dbReference>
<dbReference type="PANTHER" id="PTHR43791">
    <property type="entry name" value="PERMEASE-RELATED"/>
    <property type="match status" value="1"/>
</dbReference>
<dbReference type="Proteomes" id="UP000076871">
    <property type="component" value="Unassembled WGS sequence"/>
</dbReference>
<dbReference type="GO" id="GO:0022857">
    <property type="term" value="F:transmembrane transporter activity"/>
    <property type="evidence" value="ECO:0007669"/>
    <property type="project" value="InterPro"/>
</dbReference>
<feature type="domain" description="Major facilitator superfamily (MFS) profile" evidence="7">
    <location>
        <begin position="38"/>
        <end position="492"/>
    </location>
</feature>
<dbReference type="AlphaFoldDB" id="A0A165I4C4"/>
<evidence type="ECO:0000256" key="4">
    <source>
        <dbReference type="ARBA" id="ARBA00022989"/>
    </source>
</evidence>
<feature type="transmembrane region" description="Helical" evidence="6">
    <location>
        <begin position="197"/>
        <end position="219"/>
    </location>
</feature>
<keyword evidence="5 6" id="KW-0472">Membrane</keyword>
<dbReference type="RefSeq" id="XP_040770087.1">
    <property type="nucleotide sequence ID" value="XM_040907513.1"/>
</dbReference>
<dbReference type="FunFam" id="1.20.1250.20:FF:000068">
    <property type="entry name" value="MFS general substrate transporter"/>
    <property type="match status" value="1"/>
</dbReference>
<feature type="transmembrane region" description="Helical" evidence="6">
    <location>
        <begin position="465"/>
        <end position="487"/>
    </location>
</feature>
<feature type="transmembrane region" description="Helical" evidence="6">
    <location>
        <begin position="348"/>
        <end position="365"/>
    </location>
</feature>